<name>A0A075LTW4_9EURY</name>
<dbReference type="Proteomes" id="UP000027981">
    <property type="component" value="Chromosome"/>
</dbReference>
<proteinExistence type="predicted"/>
<dbReference type="HOGENOM" id="CLU_2875222_0_0_2"/>
<evidence type="ECO:0000313" key="1">
    <source>
        <dbReference type="EMBL" id="AIF70150.1"/>
    </source>
</evidence>
<reference evidence="1 2" key="2">
    <citation type="journal article" date="2015" name="Genome Announc.">
        <title>Complete Genome Sequence of Hyperthermophilic Piezophilic Archaeon Palaeococcus pacificus DY20341T, Isolated from Deep-Sea Hydrothermal Sediments.</title>
        <authorList>
            <person name="Zeng X."/>
            <person name="Jebbar M."/>
            <person name="Shao Z."/>
        </authorList>
    </citation>
    <scope>NUCLEOTIDE SEQUENCE [LARGE SCALE GENOMIC DNA]</scope>
    <source>
        <strain evidence="1 2">DY20341</strain>
    </source>
</reference>
<accession>A0A075LTW4</accession>
<dbReference type="EMBL" id="CP006019">
    <property type="protein sequence ID" value="AIF70150.1"/>
    <property type="molecule type" value="Genomic_DNA"/>
</dbReference>
<organism evidence="1 2">
    <name type="scientific">Palaeococcus pacificus DY20341</name>
    <dbReference type="NCBI Taxonomy" id="1343739"/>
    <lineage>
        <taxon>Archaea</taxon>
        <taxon>Methanobacteriati</taxon>
        <taxon>Methanobacteriota</taxon>
        <taxon>Thermococci</taxon>
        <taxon>Thermococcales</taxon>
        <taxon>Thermococcaceae</taxon>
        <taxon>Palaeococcus</taxon>
    </lineage>
</organism>
<dbReference type="KEGG" id="ppac:PAP_08850"/>
<gene>
    <name evidence="1" type="ORF">PAP_08850</name>
</gene>
<dbReference type="AlphaFoldDB" id="A0A075LTW4"/>
<sequence>MMRNTKEEVINVFHTKRKEIARDSIIQATMSIAPSKRQYVVWWRIGGWTYKRQGLLKKPALPA</sequence>
<dbReference type="STRING" id="1343739.PAP_08850"/>
<protein>
    <submittedName>
        <fullName evidence="1">Uncharacterized protein</fullName>
    </submittedName>
</protein>
<reference evidence="2" key="1">
    <citation type="submission" date="2013-06" db="EMBL/GenBank/DDBJ databases">
        <title>Complete Genome Sequence of Hyperthermophilic Palaeococcus pacificus DY20341T, Isolated from a Deep-Sea Hydrothermal Sediments.</title>
        <authorList>
            <person name="Zeng X."/>
            <person name="Shao Z."/>
        </authorList>
    </citation>
    <scope>NUCLEOTIDE SEQUENCE [LARGE SCALE GENOMIC DNA]</scope>
    <source>
        <strain evidence="2">DY20341</strain>
    </source>
</reference>
<keyword evidence="2" id="KW-1185">Reference proteome</keyword>
<evidence type="ECO:0000313" key="2">
    <source>
        <dbReference type="Proteomes" id="UP000027981"/>
    </source>
</evidence>